<dbReference type="InterPro" id="IPR058790">
    <property type="entry name" value="BSH_CusB"/>
</dbReference>
<evidence type="ECO:0000256" key="2">
    <source>
        <dbReference type="SAM" id="Coils"/>
    </source>
</evidence>
<dbReference type="PANTHER" id="PTHR30469:SF15">
    <property type="entry name" value="HLYD FAMILY OF SECRETION PROTEINS"/>
    <property type="match status" value="1"/>
</dbReference>
<dbReference type="GO" id="GO:0015562">
    <property type="term" value="F:efflux transmembrane transporter activity"/>
    <property type="evidence" value="ECO:0007669"/>
    <property type="project" value="TreeGrafter"/>
</dbReference>
<feature type="domain" description="CusB-like beta-barrel" evidence="6">
    <location>
        <begin position="281"/>
        <end position="341"/>
    </location>
</feature>
<feature type="transmembrane region" description="Helical" evidence="4">
    <location>
        <begin position="42"/>
        <end position="60"/>
    </location>
</feature>
<feature type="region of interest" description="Disordered" evidence="3">
    <location>
        <begin position="1"/>
        <end position="21"/>
    </location>
</feature>
<evidence type="ECO:0000259" key="7">
    <source>
        <dbReference type="Pfam" id="PF25967"/>
    </source>
</evidence>
<evidence type="ECO:0000313" key="9">
    <source>
        <dbReference type="Proteomes" id="UP000015346"/>
    </source>
</evidence>
<keyword evidence="4" id="KW-0812">Transmembrane</keyword>
<protein>
    <submittedName>
        <fullName evidence="8">Membrane-fusion protein</fullName>
    </submittedName>
</protein>
<dbReference type="Proteomes" id="UP000015346">
    <property type="component" value="Unassembled WGS sequence"/>
</dbReference>
<comment type="similarity">
    <text evidence="1">Belongs to the membrane fusion protein (MFP) (TC 8.A.1) family.</text>
</comment>
<dbReference type="HOGENOM" id="CLU_018816_1_2_5"/>
<dbReference type="InterPro" id="IPR006143">
    <property type="entry name" value="RND_pump_MFP"/>
</dbReference>
<dbReference type="Gene3D" id="1.10.287.470">
    <property type="entry name" value="Helix hairpin bin"/>
    <property type="match status" value="1"/>
</dbReference>
<feature type="region of interest" description="Disordered" evidence="3">
    <location>
        <begin position="69"/>
        <end position="92"/>
    </location>
</feature>
<dbReference type="OrthoDB" id="9806939at2"/>
<dbReference type="STRING" id="1123069.ruthe_03191"/>
<accession>S9RXH9</accession>
<comment type="caution">
    <text evidence="8">The sequence shown here is derived from an EMBL/GenBank/DDBJ whole genome shotgun (WGS) entry which is preliminary data.</text>
</comment>
<evidence type="ECO:0000256" key="1">
    <source>
        <dbReference type="ARBA" id="ARBA00009477"/>
    </source>
</evidence>
<dbReference type="EMBL" id="AOLV01000039">
    <property type="protein sequence ID" value="EPX82730.1"/>
    <property type="molecule type" value="Genomic_DNA"/>
</dbReference>
<keyword evidence="2" id="KW-0175">Coiled coil</keyword>
<dbReference type="InterPro" id="IPR058792">
    <property type="entry name" value="Beta-barrel_RND_2"/>
</dbReference>
<feature type="domain" description="CusB-like barrel-sandwich hybrid" evidence="5">
    <location>
        <begin position="125"/>
        <end position="263"/>
    </location>
</feature>
<dbReference type="Pfam" id="PF25919">
    <property type="entry name" value="BSH_CusB"/>
    <property type="match status" value="1"/>
</dbReference>
<dbReference type="Gene3D" id="2.40.50.100">
    <property type="match status" value="1"/>
</dbReference>
<proteinExistence type="inferred from homology"/>
<gene>
    <name evidence="8" type="ORF">ruthe_03191</name>
</gene>
<reference evidence="8 9" key="1">
    <citation type="journal article" date="2013" name="Stand. Genomic Sci.">
        <title>Genome sequence of the reddish-pigmented Rubellimicrobium thermophilum type strain (DSM 16684(T)), a member of the Roseobacter clade.</title>
        <authorList>
            <person name="Fiebig A."/>
            <person name="Riedel T."/>
            <person name="Gronow S."/>
            <person name="Petersen J."/>
            <person name="Klenk H.P."/>
            <person name="Goker M."/>
        </authorList>
    </citation>
    <scope>NUCLEOTIDE SEQUENCE [LARGE SCALE GENOMIC DNA]</scope>
    <source>
        <strain evidence="8 9">DSM 16684</strain>
    </source>
</reference>
<feature type="coiled-coil region" evidence="2">
    <location>
        <begin position="157"/>
        <end position="229"/>
    </location>
</feature>
<dbReference type="Gene3D" id="2.40.420.20">
    <property type="match status" value="1"/>
</dbReference>
<dbReference type="AlphaFoldDB" id="S9RXH9"/>
<dbReference type="InterPro" id="IPR058627">
    <property type="entry name" value="MdtA-like_C"/>
</dbReference>
<evidence type="ECO:0000259" key="6">
    <source>
        <dbReference type="Pfam" id="PF25954"/>
    </source>
</evidence>
<keyword evidence="4" id="KW-0472">Membrane</keyword>
<evidence type="ECO:0000256" key="3">
    <source>
        <dbReference type="SAM" id="MobiDB-lite"/>
    </source>
</evidence>
<dbReference type="RefSeq" id="WP_021099245.1">
    <property type="nucleotide sequence ID" value="NZ_KE557325.1"/>
</dbReference>
<evidence type="ECO:0000259" key="5">
    <source>
        <dbReference type="Pfam" id="PF25919"/>
    </source>
</evidence>
<keyword evidence="9" id="KW-1185">Reference proteome</keyword>
<feature type="domain" description="Multidrug resistance protein MdtA-like C-terminal permuted SH3" evidence="7">
    <location>
        <begin position="350"/>
        <end position="406"/>
    </location>
</feature>
<keyword evidence="4" id="KW-1133">Transmembrane helix</keyword>
<dbReference type="Pfam" id="PF25954">
    <property type="entry name" value="Beta-barrel_RND_2"/>
    <property type="match status" value="1"/>
</dbReference>
<dbReference type="NCBIfam" id="TIGR01730">
    <property type="entry name" value="RND_mfp"/>
    <property type="match status" value="1"/>
</dbReference>
<dbReference type="Pfam" id="PF25967">
    <property type="entry name" value="RND-MFP_C"/>
    <property type="match status" value="1"/>
</dbReference>
<dbReference type="PRINTS" id="PR01490">
    <property type="entry name" value="RTXTOXIND"/>
</dbReference>
<name>S9RXH9_9RHOB</name>
<dbReference type="FunFam" id="2.40.30.170:FF:000010">
    <property type="entry name" value="Efflux RND transporter periplasmic adaptor subunit"/>
    <property type="match status" value="1"/>
</dbReference>
<sequence length="422" mass="44228">MAKDAGAAPDDPLAKPEWALSRRERRAAERARLGRPPARRKWPWVLAGLLLVAGIALWLGQDRLVASVPPPSAEAGTAGAAATEPGAGPAPRLTQINRGEWARIEPSTQRRTVRVIGTLAPVRQATVAAETGGLVEAVLVRPGDAVEEGQILVELDIERARIDLDLARSNLAATQAQLALAEGQLERSEALVARGVAAETTLAEVRANVESLRANLAAQQDQVRAAELAVERAAVTAPFDGVVAQRSVDPGSVVAAGTPLMTIVDLDRMELLGQAPVRAGSAVRPGQRVDLTVEGIAQRRFEGRVSRIAPVAAEGTRMLTVYVEVDNSEGLLLGGMFATGEIVLAEAEGVLAVPQEALRQDAEGDFLFVIVDGVLERRAVTPGEVWSGGLIGIARGLSPGEAVVTAPLEGIEAGEAVTLVEF</sequence>
<evidence type="ECO:0000313" key="8">
    <source>
        <dbReference type="EMBL" id="EPX82730.1"/>
    </source>
</evidence>
<evidence type="ECO:0000256" key="4">
    <source>
        <dbReference type="SAM" id="Phobius"/>
    </source>
</evidence>
<organism evidence="8 9">
    <name type="scientific">Rubellimicrobium thermophilum DSM 16684</name>
    <dbReference type="NCBI Taxonomy" id="1123069"/>
    <lineage>
        <taxon>Bacteria</taxon>
        <taxon>Pseudomonadati</taxon>
        <taxon>Pseudomonadota</taxon>
        <taxon>Alphaproteobacteria</taxon>
        <taxon>Rhodobacterales</taxon>
        <taxon>Roseobacteraceae</taxon>
        <taxon>Rubellimicrobium</taxon>
    </lineage>
</organism>
<feature type="compositionally biased region" description="Low complexity" evidence="3">
    <location>
        <begin position="73"/>
        <end position="91"/>
    </location>
</feature>
<dbReference type="PANTHER" id="PTHR30469">
    <property type="entry name" value="MULTIDRUG RESISTANCE PROTEIN MDTA"/>
    <property type="match status" value="1"/>
</dbReference>
<dbReference type="GO" id="GO:1990281">
    <property type="term" value="C:efflux pump complex"/>
    <property type="evidence" value="ECO:0007669"/>
    <property type="project" value="TreeGrafter"/>
</dbReference>
<dbReference type="SUPFAM" id="SSF111369">
    <property type="entry name" value="HlyD-like secretion proteins"/>
    <property type="match status" value="1"/>
</dbReference>
<dbReference type="Gene3D" id="2.40.30.170">
    <property type="match status" value="1"/>
</dbReference>